<comment type="similarity">
    <text evidence="3">Belongs to the 1-acyl-sn-glycerol-3-phosphate acyltransferase family.</text>
</comment>
<dbReference type="InterPro" id="IPR045252">
    <property type="entry name" value="LPCAT1-like"/>
</dbReference>
<evidence type="ECO:0000256" key="11">
    <source>
        <dbReference type="ARBA" id="ARBA00023264"/>
    </source>
</evidence>
<keyword evidence="6 13" id="KW-0812">Transmembrane</keyword>
<feature type="transmembrane region" description="Helical" evidence="13">
    <location>
        <begin position="131"/>
        <end position="147"/>
    </location>
</feature>
<evidence type="ECO:0000256" key="3">
    <source>
        <dbReference type="ARBA" id="ARBA00008655"/>
    </source>
</evidence>
<evidence type="ECO:0000256" key="7">
    <source>
        <dbReference type="ARBA" id="ARBA00022989"/>
    </source>
</evidence>
<keyword evidence="12" id="KW-0012">Acyltransferase</keyword>
<dbReference type="SUPFAM" id="SSF69593">
    <property type="entry name" value="Glycerol-3-phosphate (1)-acyltransferase"/>
    <property type="match status" value="1"/>
</dbReference>
<keyword evidence="4" id="KW-0444">Lipid biosynthesis</keyword>
<keyword evidence="8" id="KW-0443">Lipid metabolism</keyword>
<dbReference type="Proteomes" id="UP001470230">
    <property type="component" value="Unassembled WGS sequence"/>
</dbReference>
<evidence type="ECO:0000256" key="8">
    <source>
        <dbReference type="ARBA" id="ARBA00023098"/>
    </source>
</evidence>
<organism evidence="15 16">
    <name type="scientific">Tritrichomonas musculus</name>
    <dbReference type="NCBI Taxonomy" id="1915356"/>
    <lineage>
        <taxon>Eukaryota</taxon>
        <taxon>Metamonada</taxon>
        <taxon>Parabasalia</taxon>
        <taxon>Tritrichomonadida</taxon>
        <taxon>Tritrichomonadidae</taxon>
        <taxon>Tritrichomonas</taxon>
    </lineage>
</organism>
<keyword evidence="10" id="KW-0594">Phospholipid biosynthesis</keyword>
<dbReference type="CDD" id="cd07991">
    <property type="entry name" value="LPLAT_LPCAT1-like"/>
    <property type="match status" value="1"/>
</dbReference>
<keyword evidence="9 13" id="KW-0472">Membrane</keyword>
<dbReference type="PANTHER" id="PTHR23063:SF52">
    <property type="entry name" value="LYSOPHOSPHATIDYLCHOLINE ACYLTRANSFERASE"/>
    <property type="match status" value="1"/>
</dbReference>
<protein>
    <submittedName>
        <fullName evidence="15">Ancient ubiquitous protein 1</fullName>
    </submittedName>
</protein>
<evidence type="ECO:0000313" key="16">
    <source>
        <dbReference type="Proteomes" id="UP001470230"/>
    </source>
</evidence>
<comment type="pathway">
    <text evidence="2">Lipid metabolism.</text>
</comment>
<evidence type="ECO:0000256" key="4">
    <source>
        <dbReference type="ARBA" id="ARBA00022516"/>
    </source>
</evidence>
<evidence type="ECO:0000313" key="15">
    <source>
        <dbReference type="EMBL" id="KAK8894951.1"/>
    </source>
</evidence>
<dbReference type="Pfam" id="PF01553">
    <property type="entry name" value="Acyltransferase"/>
    <property type="match status" value="1"/>
</dbReference>
<evidence type="ECO:0000256" key="6">
    <source>
        <dbReference type="ARBA" id="ARBA00022692"/>
    </source>
</evidence>
<evidence type="ECO:0000256" key="12">
    <source>
        <dbReference type="ARBA" id="ARBA00023315"/>
    </source>
</evidence>
<feature type="transmembrane region" description="Helical" evidence="13">
    <location>
        <begin position="89"/>
        <end position="111"/>
    </location>
</feature>
<feature type="transmembrane region" description="Helical" evidence="13">
    <location>
        <begin position="60"/>
        <end position="77"/>
    </location>
</feature>
<sequence>MLHCLPYSDKKYRYQTKLTHISDEEMRNLKTGPFFKWYHRVYQIITFFIFFGPIRLVGMILSFVLTGAFLVIITPVLKKFNSFNDKSRHVAISIARVGLRIFLWSLGVGWISVEGDFDSDARFLICNHVGLLDPLIMIYIRYVIFVVKKEFTKVPIIKEIIDIVDPFYVDRSKNCGQTQEIIKIAQNKNKDQIMIFPEGTVSNGKYMLLFHKSAFLSNCKVQPIVMQFWTPFLPKGWNTFSWLSQGTLELLWDQLSIPLSLCKIKVLSPITPSSTNKDINSLASEAQLKMANELGIQAIDRSSNEIFKLK</sequence>
<reference evidence="15 16" key="1">
    <citation type="submission" date="2024-04" db="EMBL/GenBank/DDBJ databases">
        <title>Tritrichomonas musculus Genome.</title>
        <authorList>
            <person name="Alves-Ferreira E."/>
            <person name="Grigg M."/>
            <person name="Lorenzi H."/>
            <person name="Galac M."/>
        </authorList>
    </citation>
    <scope>NUCLEOTIDE SEQUENCE [LARGE SCALE GENOMIC DNA]</scope>
    <source>
        <strain evidence="15 16">EAF2021</strain>
    </source>
</reference>
<keyword evidence="5" id="KW-0808">Transferase</keyword>
<dbReference type="EMBL" id="JAPFFF010000003">
    <property type="protein sequence ID" value="KAK8894951.1"/>
    <property type="molecule type" value="Genomic_DNA"/>
</dbReference>
<keyword evidence="7 13" id="KW-1133">Transmembrane helix</keyword>
<keyword evidence="11" id="KW-1208">Phospholipid metabolism</keyword>
<comment type="caution">
    <text evidence="15">The sequence shown here is derived from an EMBL/GenBank/DDBJ whole genome shotgun (WGS) entry which is preliminary data.</text>
</comment>
<dbReference type="SMART" id="SM00563">
    <property type="entry name" value="PlsC"/>
    <property type="match status" value="1"/>
</dbReference>
<evidence type="ECO:0000256" key="13">
    <source>
        <dbReference type="SAM" id="Phobius"/>
    </source>
</evidence>
<accession>A0ABR2KVY1</accession>
<feature type="domain" description="Phospholipid/glycerol acyltransferase" evidence="14">
    <location>
        <begin position="122"/>
        <end position="229"/>
    </location>
</feature>
<gene>
    <name evidence="15" type="ORF">M9Y10_023393</name>
</gene>
<dbReference type="PANTHER" id="PTHR23063">
    <property type="entry name" value="PHOSPHOLIPID ACYLTRANSFERASE"/>
    <property type="match status" value="1"/>
</dbReference>
<evidence type="ECO:0000256" key="2">
    <source>
        <dbReference type="ARBA" id="ARBA00005189"/>
    </source>
</evidence>
<name>A0ABR2KVY1_9EUKA</name>
<evidence type="ECO:0000256" key="9">
    <source>
        <dbReference type="ARBA" id="ARBA00023136"/>
    </source>
</evidence>
<evidence type="ECO:0000256" key="5">
    <source>
        <dbReference type="ARBA" id="ARBA00022679"/>
    </source>
</evidence>
<evidence type="ECO:0000259" key="14">
    <source>
        <dbReference type="SMART" id="SM00563"/>
    </source>
</evidence>
<dbReference type="InterPro" id="IPR002123">
    <property type="entry name" value="Plipid/glycerol_acylTrfase"/>
</dbReference>
<proteinExistence type="inferred from homology"/>
<keyword evidence="16" id="KW-1185">Reference proteome</keyword>
<evidence type="ECO:0000256" key="10">
    <source>
        <dbReference type="ARBA" id="ARBA00023209"/>
    </source>
</evidence>
<comment type="subcellular location">
    <subcellularLocation>
        <location evidence="1">Membrane</location>
    </subcellularLocation>
</comment>
<evidence type="ECO:0000256" key="1">
    <source>
        <dbReference type="ARBA" id="ARBA00004370"/>
    </source>
</evidence>